<dbReference type="EMBL" id="AJAU01000007">
    <property type="protein sequence ID" value="EOL49947.1"/>
    <property type="molecule type" value="Genomic_DNA"/>
</dbReference>
<comment type="caution">
    <text evidence="1">The sequence shown here is derived from an EMBL/GenBank/DDBJ whole genome shotgun (WGS) entry which is preliminary data.</text>
</comment>
<dbReference type="Proteomes" id="UP000013840">
    <property type="component" value="Unassembled WGS sequence"/>
</dbReference>
<dbReference type="RefSeq" id="WP_010770795.1">
    <property type="nucleotide sequence ID" value="NZ_KB946332.1"/>
</dbReference>
<evidence type="ECO:0000313" key="2">
    <source>
        <dbReference type="Proteomes" id="UP000013840"/>
    </source>
</evidence>
<dbReference type="AlphaFoldDB" id="R3WRD1"/>
<reference evidence="1 2" key="1">
    <citation type="submission" date="2013-02" db="EMBL/GenBank/DDBJ databases">
        <title>The Genome Sequence of Enterococcus caccae BAA-1240.</title>
        <authorList>
            <consortium name="The Broad Institute Genome Sequencing Platform"/>
            <consortium name="The Broad Institute Genome Sequencing Center for Infectious Disease"/>
            <person name="Earl A.M."/>
            <person name="Gilmore M.S."/>
            <person name="Lebreton F."/>
            <person name="Walker B."/>
            <person name="Young S.K."/>
            <person name="Zeng Q."/>
            <person name="Gargeya S."/>
            <person name="Fitzgerald M."/>
            <person name="Haas B."/>
            <person name="Abouelleil A."/>
            <person name="Alvarado L."/>
            <person name="Arachchi H.M."/>
            <person name="Berlin A.M."/>
            <person name="Chapman S.B."/>
            <person name="Dewar J."/>
            <person name="Goldberg J."/>
            <person name="Griggs A."/>
            <person name="Gujja S."/>
            <person name="Hansen M."/>
            <person name="Howarth C."/>
            <person name="Imamovic A."/>
            <person name="Larimer J."/>
            <person name="McCowan C."/>
            <person name="Murphy C."/>
            <person name="Neiman D."/>
            <person name="Pearson M."/>
            <person name="Priest M."/>
            <person name="Roberts A."/>
            <person name="Saif S."/>
            <person name="Shea T."/>
            <person name="Sisk P."/>
            <person name="Sykes S."/>
            <person name="Wortman J."/>
            <person name="Nusbaum C."/>
            <person name="Birren B."/>
        </authorList>
    </citation>
    <scope>NUCLEOTIDE SEQUENCE [LARGE SCALE GENOMIC DNA]</scope>
    <source>
        <strain evidence="1 2">ATCC BAA-1240</strain>
    </source>
</reference>
<evidence type="ECO:0008006" key="3">
    <source>
        <dbReference type="Google" id="ProtNLM"/>
    </source>
</evidence>
<dbReference type="PATRIC" id="fig|1158612.3.peg.618"/>
<dbReference type="eggNOG" id="ENOG50306VX">
    <property type="taxonomic scope" value="Bacteria"/>
</dbReference>
<name>R3WRD1_9ENTE</name>
<protein>
    <recommendedName>
        <fullName evidence="3">Lipoprotein</fullName>
    </recommendedName>
</protein>
<keyword evidence="2" id="KW-1185">Reference proteome</keyword>
<evidence type="ECO:0000313" key="1">
    <source>
        <dbReference type="EMBL" id="EOL49947.1"/>
    </source>
</evidence>
<proteinExistence type="predicted"/>
<dbReference type="PROSITE" id="PS51257">
    <property type="entry name" value="PROKAR_LIPOPROTEIN"/>
    <property type="match status" value="1"/>
</dbReference>
<sequence>MSQKKRSMSLMILVLLLILIGCGKADRYAGFSQAEHALSWSNERNRSFGDADYSKIEKEAKAFDLLQDKYNVVVPNYYETTKHTLTKELTSKTVKLGAVQYAIFARNKELEFRTLYPFYQGEELQVFSEVILTYAYSVDQAQAYLKSQIVTIKIAPIKGTLPNDNQRELITAIGKNMKLPDKKLETGLAGYEKRLKESENPITDDYLPIVSNTSGLDKEQEFLKEIAAVYDEVGTFRELYAEISDQKSK</sequence>
<gene>
    <name evidence="1" type="ORF">UC7_00612</name>
</gene>
<organism evidence="1 2">
    <name type="scientific">Enterococcus caccae ATCC BAA-1240</name>
    <dbReference type="NCBI Taxonomy" id="1158612"/>
    <lineage>
        <taxon>Bacteria</taxon>
        <taxon>Bacillati</taxon>
        <taxon>Bacillota</taxon>
        <taxon>Bacilli</taxon>
        <taxon>Lactobacillales</taxon>
        <taxon>Enterococcaceae</taxon>
        <taxon>Enterococcus</taxon>
    </lineage>
</organism>
<dbReference type="OrthoDB" id="2183039at2"/>
<accession>R3WRD1</accession>
<dbReference type="STRING" id="317735.RU98_GL000589"/>